<reference evidence="3" key="1">
    <citation type="submission" date="2023-10" db="EMBL/GenBank/DDBJ databases">
        <title>Genome assemblies of two species of porcelain crab, Petrolisthes cinctipes and Petrolisthes manimaculis (Anomura: Porcellanidae).</title>
        <authorList>
            <person name="Angst P."/>
        </authorList>
    </citation>
    <scope>NUCLEOTIDE SEQUENCE</scope>
    <source>
        <strain evidence="3">PB745_01</strain>
        <tissue evidence="3">Gill</tissue>
    </source>
</reference>
<feature type="region of interest" description="Disordered" evidence="1">
    <location>
        <begin position="1447"/>
        <end position="1467"/>
    </location>
</feature>
<feature type="region of interest" description="Disordered" evidence="1">
    <location>
        <begin position="81"/>
        <end position="121"/>
    </location>
</feature>
<feature type="compositionally biased region" description="Pro residues" evidence="1">
    <location>
        <begin position="689"/>
        <end position="707"/>
    </location>
</feature>
<feature type="compositionally biased region" description="Basic and acidic residues" evidence="1">
    <location>
        <begin position="2420"/>
        <end position="2431"/>
    </location>
</feature>
<feature type="compositionally biased region" description="Basic and acidic residues" evidence="1">
    <location>
        <begin position="2204"/>
        <end position="2216"/>
    </location>
</feature>
<feature type="compositionally biased region" description="Polar residues" evidence="1">
    <location>
        <begin position="2312"/>
        <end position="2321"/>
    </location>
</feature>
<feature type="compositionally biased region" description="Basic and acidic residues" evidence="1">
    <location>
        <begin position="2104"/>
        <end position="2139"/>
    </location>
</feature>
<feature type="region of interest" description="Disordered" evidence="1">
    <location>
        <begin position="1295"/>
        <end position="1341"/>
    </location>
</feature>
<dbReference type="EMBL" id="JAWQEG010005271">
    <property type="protein sequence ID" value="KAK3858564.1"/>
    <property type="molecule type" value="Genomic_DNA"/>
</dbReference>
<feature type="region of interest" description="Disordered" evidence="1">
    <location>
        <begin position="287"/>
        <end position="314"/>
    </location>
</feature>
<dbReference type="InterPro" id="IPR015671">
    <property type="entry name" value="GSCR1_dom"/>
</dbReference>
<keyword evidence="4" id="KW-1185">Reference proteome</keyword>
<feature type="compositionally biased region" description="Basic and acidic residues" evidence="1">
    <location>
        <begin position="2184"/>
        <end position="2193"/>
    </location>
</feature>
<feature type="compositionally biased region" description="Polar residues" evidence="1">
    <location>
        <begin position="2537"/>
        <end position="2548"/>
    </location>
</feature>
<feature type="compositionally biased region" description="Low complexity" evidence="1">
    <location>
        <begin position="483"/>
        <end position="503"/>
    </location>
</feature>
<evidence type="ECO:0000259" key="2">
    <source>
        <dbReference type="Pfam" id="PF15249"/>
    </source>
</evidence>
<evidence type="ECO:0000313" key="4">
    <source>
        <dbReference type="Proteomes" id="UP001286313"/>
    </source>
</evidence>
<gene>
    <name evidence="3" type="ORF">Pcinc_035250</name>
</gene>
<feature type="compositionally biased region" description="Low complexity" evidence="1">
    <location>
        <begin position="1541"/>
        <end position="1567"/>
    </location>
</feature>
<comment type="caution">
    <text evidence="3">The sequence shown here is derived from an EMBL/GenBank/DDBJ whole genome shotgun (WGS) entry which is preliminary data.</text>
</comment>
<feature type="region of interest" description="Disordered" evidence="1">
    <location>
        <begin position="1965"/>
        <end position="1997"/>
    </location>
</feature>
<feature type="region of interest" description="Disordered" evidence="1">
    <location>
        <begin position="663"/>
        <end position="707"/>
    </location>
</feature>
<evidence type="ECO:0000313" key="3">
    <source>
        <dbReference type="EMBL" id="KAK3858564.1"/>
    </source>
</evidence>
<feature type="compositionally biased region" description="Polar residues" evidence="1">
    <location>
        <begin position="552"/>
        <end position="565"/>
    </location>
</feature>
<feature type="compositionally biased region" description="Basic residues" evidence="1">
    <location>
        <begin position="100"/>
        <end position="114"/>
    </location>
</feature>
<feature type="domain" description="GLTSCR protein conserved" evidence="2">
    <location>
        <begin position="1868"/>
        <end position="1968"/>
    </location>
</feature>
<feature type="region of interest" description="Disordered" evidence="1">
    <location>
        <begin position="988"/>
        <end position="1018"/>
    </location>
</feature>
<proteinExistence type="predicted"/>
<feature type="compositionally biased region" description="Acidic residues" evidence="1">
    <location>
        <begin position="2158"/>
        <end position="2178"/>
    </location>
</feature>
<feature type="compositionally biased region" description="Basic residues" evidence="1">
    <location>
        <begin position="995"/>
        <end position="1005"/>
    </location>
</feature>
<feature type="compositionally biased region" description="Low complexity" evidence="1">
    <location>
        <begin position="242"/>
        <end position="261"/>
    </location>
</feature>
<feature type="compositionally biased region" description="Basic and acidic residues" evidence="1">
    <location>
        <begin position="2231"/>
        <end position="2246"/>
    </location>
</feature>
<protein>
    <recommendedName>
        <fullName evidence="2">GLTSCR protein conserved domain-containing protein</fullName>
    </recommendedName>
</protein>
<feature type="region of interest" description="Disordered" evidence="1">
    <location>
        <begin position="242"/>
        <end position="272"/>
    </location>
</feature>
<feature type="region of interest" description="Disordered" evidence="1">
    <location>
        <begin position="1704"/>
        <end position="1850"/>
    </location>
</feature>
<feature type="compositionally biased region" description="Polar residues" evidence="1">
    <location>
        <begin position="663"/>
        <end position="674"/>
    </location>
</feature>
<feature type="compositionally biased region" description="Pro residues" evidence="1">
    <location>
        <begin position="1784"/>
        <end position="1799"/>
    </location>
</feature>
<feature type="compositionally biased region" description="Low complexity" evidence="1">
    <location>
        <begin position="679"/>
        <end position="688"/>
    </location>
</feature>
<feature type="region of interest" description="Disordered" evidence="1">
    <location>
        <begin position="2406"/>
        <end position="2474"/>
    </location>
</feature>
<dbReference type="Proteomes" id="UP001286313">
    <property type="component" value="Unassembled WGS sequence"/>
</dbReference>
<feature type="compositionally biased region" description="Low complexity" evidence="1">
    <location>
        <begin position="1709"/>
        <end position="1738"/>
    </location>
</feature>
<feature type="compositionally biased region" description="Acidic residues" evidence="1">
    <location>
        <begin position="2026"/>
        <end position="2044"/>
    </location>
</feature>
<dbReference type="GO" id="GO:0005737">
    <property type="term" value="C:cytoplasm"/>
    <property type="evidence" value="ECO:0007669"/>
    <property type="project" value="TreeGrafter"/>
</dbReference>
<feature type="compositionally biased region" description="Polar residues" evidence="1">
    <location>
        <begin position="2260"/>
        <end position="2272"/>
    </location>
</feature>
<dbReference type="PANTHER" id="PTHR43670">
    <property type="entry name" value="HEAT SHOCK PROTEIN 26"/>
    <property type="match status" value="1"/>
</dbReference>
<feature type="compositionally biased region" description="Polar residues" evidence="1">
    <location>
        <begin position="2599"/>
        <end position="2616"/>
    </location>
</feature>
<feature type="compositionally biased region" description="Acidic residues" evidence="1">
    <location>
        <begin position="2090"/>
        <end position="2103"/>
    </location>
</feature>
<feature type="compositionally biased region" description="Low complexity" evidence="1">
    <location>
        <begin position="1752"/>
        <end position="1783"/>
    </location>
</feature>
<accession>A0AAE1C094</accession>
<evidence type="ECO:0000256" key="1">
    <source>
        <dbReference type="SAM" id="MobiDB-lite"/>
    </source>
</evidence>
<feature type="compositionally biased region" description="Acidic residues" evidence="1">
    <location>
        <begin position="2432"/>
        <end position="2464"/>
    </location>
</feature>
<sequence>MDDDGQKQRLLDVIGDPHALETFLETFPSSQSFPTDGLLWQGLDSPRFDNVTSSTDSGLVSSCLDSLVFDGQFLGQVRGGGGGAAGGAGAGGATSATITHPHHPHSHPHPHQPQHPHQLNPSQVAPHVLQQVLPSPTLSSTSSSSTSSSVVLAQSAAGSQTTGHSHQHHQLQQPEQQQSQEQQQQQHEQQPQPHTIQQQNVALQVTGAPLVAGAPSADGTEGSRENEHPTLQQLLASSATFPVQPTPQQSSSQPQSLHQPSAGHGLPPTVLAAPSLRHPTIQQAILPTQQQQASIQSSPRPVKQQTSPATKSAQTLLLSTSQPPTPHVITQTHVQPHGQHSAQQIMSSGVQLVGGPNQVITSGGQIITSAPTQLLPGTQLLQAPGSTQVLPTSQILHGGQVLHNGQVIQGGQVLPGPHLLHGGQLLQGGQVIQGGQVLQGGQIIQGNQVINNSHLITTTAHMTNTGGLGASAPLHVTSTPTIQQQSQHLQQQQQQHQQQQQQQAHTVTLHQSVQPGTPASPFSVLSKSPGSALPRTSPSPSPYHPTTPSPHQAVQSPASYTTRSPAPSPHTVGSMRSPAPPTPSPAATPTPQSHGSIAGLPQQQTPGMVMGNVGMMQSLVPQLPLSQVVGSNGMVLPQPGVQPAAPGVKQVVSGGQLIQIVSSPQPTQPRQLVTTPAHKPIQPKQPQLLPKPPQAPVVGQPAPPPPGKTLLSTKPVTPGSQQPIVIGTAGQQPTVMAGQQSLGGFVINPSMMQSGLQQPILIQQPNGSVLLVRPSGPSGAGGAPGQPLLVSMPGQPQMIGAGAKAGQPQTVVFPGSGQGGPAYVIPQSGAPSGLGAPGVMGPAQGARGPQPILRLVAPQAPLQLQQIQTPNGPALFAVPAGQTVNLQGLLTTGGATVRTLAPQVASGPLQLAPTSVPPPPVVSMGHIQIPGSGQQLQVSVPGAPLQLATSLPSSLPSVITTTKQTVIDDAAAPPLIVTAAETVTQHHTITDANKTTKKKSKKKKREKEPKDDKLKGKGTSINLNDILKETVGDLMLFDEPELSMGGEGIEGNITTTVPPVPTPPRQATTTLAPSVPLPPPAETATVSLNTSGESGGHFVIGTSQPHSLMGVNSLVGSTVVTSSATPGLITTTNMAGGMSFTLDPSGKFILGSDPTKATITTPATPNTQVGGMVLPGSQSQGLQVVGGVSNMGPTPSLVTLASSGAPSSMPTILPAAPGPAPTPAAGLPVGSLPSFTQLLTPPTHVTNHSVVQGSKAKPLQLQSLSKVTQVTGKNQTGVDISRVAQNTHLLQTLHLPASDKSSATSTTGQPLLTSLVPGPQAAGGTTGGDGGGGGGGDQVGVPVQVSVSEGGPMLTLVSVGGVVSLAEGAASTFSTPAPLSILVPSQASQVPPSSAVIVSSSTTNSVVSGAIISHKQFVSNSALIPHTTSVTYTNTDNVPISRVNSSSVGAKQSLHERLKTSTGTTTSGAIQQQLSLAPIPNGLSSPAIKAVSHNLTPSGPVVSLPPREAGGHCDTSSFIGPAISVAPSATTVTVTVTTTTTPTSATTTPLAPGATTTSTTNTTTAATSMSPHPPPSGVVTPFIKQQFKQVKLILSPQNQEALKKVHSQIQALQTRKGSSGDGQDDSNLQQLCQEYRRIMATGKHVTVTAHHPPQISPTPSQPTAVRYSHPVGHKIITVTQFKQQIKHLPQEQQRQIMDQSKVVQRWKDPSSINPTSTVTSPPTIHTPTPHLSPPTTTSGCILTTKPTVSPGASMPTIATSSPSPTLPTTTATTTVSTSTSTPKMTPPPAPSPIPCPPSSAPTTPVSSVTHLGTLGSLPKALALPPPQTSPHPSVVTSLQDQSPGSQVKATTTYSITKEQLFEHQLKTDQNGALNPDYKTPFKNKIDACKRLIRYHVFNEPPPTPRDLAEANTQTELQAESLLKKFSNMKYKYQSLLVKESMRRHPSSETVMLYRLFLQEDKTSLEKEKSDIQNGKIVDLPSKPPPHPSQSTLAPDTPYPWELEWEGQKIYEVLPGKMGRLRRLEVEGEEEEEYEEEEEEYEDDEQQKVDDETENKDKKDIKVEEENEEMQKDTTEVKTDIKEESVKKEGQEEEEEDVVVEEVEDKNVVDKNEEHSMKQDKEHDGEKSNTENLKIVHEDDLHEFEDSQEGETRLHIHMDEEEEEEEEEEEDEHVEEENTEGNPSRTEKNTRKEGPLASKFNCSNERSDSSVVEEGRHLPSNNKLNSNSQWKSDSESLGEKEERKESEHEEEELVICDVEATSASQNNSPTAGNGESAVPENSGDVADNYSEDTMSRRSTSPSSHMSQVPGNMASKSIVNSPIVQGPPRVYPPVKIVSDRTEKEKRKEKTEKDRKKSDRTKVKERGKDREKEDRPPKRLKIKLKSEERALVPPLRIRTEERGIGLKLTLKKQEGSGAYYSVGEERKREYRVEQNQEEEEEDAEDMVNESFNNEEEEEDEEKEEGDEEGHNSLKEVKVVLQDVLKDKRFKKQAEEKGCKKRRRERSDERSDKNDKYNSNSHWVSYPQPYSQGDVEKRFTSPPSNHDNRNWNYNNSVEWRRSEEEGVSGVDHTGDQKAREYNSHLYSYGEGYGHEYPNRHNHSQNYGHSGTQQRNSHTYY</sequence>
<feature type="compositionally biased region" description="Polar residues" evidence="1">
    <location>
        <begin position="2513"/>
        <end position="2527"/>
    </location>
</feature>
<feature type="compositionally biased region" description="Polar residues" evidence="1">
    <location>
        <begin position="2218"/>
        <end position="2230"/>
    </location>
</feature>
<feature type="region of interest" description="Disordered" evidence="1">
    <location>
        <begin position="479"/>
        <end position="609"/>
    </location>
</feature>
<feature type="region of interest" description="Disordered" evidence="1">
    <location>
        <begin position="2586"/>
        <end position="2616"/>
    </location>
</feature>
<dbReference type="PANTHER" id="PTHR43670:SF131">
    <property type="entry name" value="LRRGT00202"/>
    <property type="match status" value="1"/>
</dbReference>
<feature type="compositionally biased region" description="Gly residues" evidence="1">
    <location>
        <begin position="81"/>
        <end position="92"/>
    </location>
</feature>
<feature type="region of interest" description="Disordered" evidence="1">
    <location>
        <begin position="2024"/>
        <end position="2385"/>
    </location>
</feature>
<dbReference type="Pfam" id="PF15249">
    <property type="entry name" value="GLTSCR1"/>
    <property type="match status" value="1"/>
</dbReference>
<feature type="compositionally biased region" description="Polar residues" evidence="1">
    <location>
        <begin position="504"/>
        <end position="517"/>
    </location>
</feature>
<name>A0AAE1C094_PETCI</name>
<feature type="compositionally biased region" description="Basic and acidic residues" evidence="1">
    <location>
        <begin position="2335"/>
        <end position="2374"/>
    </location>
</feature>
<organism evidence="3 4">
    <name type="scientific">Petrolisthes cinctipes</name>
    <name type="common">Flat porcelain crab</name>
    <dbReference type="NCBI Taxonomy" id="88211"/>
    <lineage>
        <taxon>Eukaryota</taxon>
        <taxon>Metazoa</taxon>
        <taxon>Ecdysozoa</taxon>
        <taxon>Arthropoda</taxon>
        <taxon>Crustacea</taxon>
        <taxon>Multicrustacea</taxon>
        <taxon>Malacostraca</taxon>
        <taxon>Eumalacostraca</taxon>
        <taxon>Eucarida</taxon>
        <taxon>Decapoda</taxon>
        <taxon>Pleocyemata</taxon>
        <taxon>Anomura</taxon>
        <taxon>Galatheoidea</taxon>
        <taxon>Porcellanidae</taxon>
        <taxon>Petrolisthes</taxon>
    </lineage>
</organism>
<feature type="compositionally biased region" description="Basic and acidic residues" evidence="1">
    <location>
        <begin position="1006"/>
        <end position="1015"/>
    </location>
</feature>
<feature type="region of interest" description="Disordered" evidence="1">
    <location>
        <begin position="1541"/>
        <end position="1574"/>
    </location>
</feature>
<feature type="compositionally biased region" description="Basic and acidic residues" evidence="1">
    <location>
        <begin position="2045"/>
        <end position="2089"/>
    </location>
</feature>
<feature type="compositionally biased region" description="Basic and acidic residues" evidence="1">
    <location>
        <begin position="2465"/>
        <end position="2474"/>
    </location>
</feature>
<feature type="compositionally biased region" description="Basic and acidic residues" evidence="1">
    <location>
        <begin position="2501"/>
        <end position="2512"/>
    </location>
</feature>
<feature type="compositionally biased region" description="Polar residues" evidence="1">
    <location>
        <begin position="1299"/>
        <end position="1312"/>
    </location>
</feature>
<feature type="compositionally biased region" description="Polar residues" evidence="1">
    <location>
        <begin position="294"/>
        <end position="314"/>
    </location>
</feature>
<feature type="compositionally biased region" description="Polar residues" evidence="1">
    <location>
        <begin position="1830"/>
        <end position="1850"/>
    </location>
</feature>
<feature type="region of interest" description="Disordered" evidence="1">
    <location>
        <begin position="135"/>
        <end position="197"/>
    </location>
</feature>
<feature type="compositionally biased region" description="Gly residues" evidence="1">
    <location>
        <begin position="1324"/>
        <end position="1338"/>
    </location>
</feature>
<feature type="compositionally biased region" description="Pro residues" evidence="1">
    <location>
        <begin position="537"/>
        <end position="548"/>
    </location>
</feature>
<feature type="compositionally biased region" description="Pro residues" evidence="1">
    <location>
        <begin position="578"/>
        <end position="588"/>
    </location>
</feature>
<feature type="region of interest" description="Disordered" evidence="1">
    <location>
        <begin position="2487"/>
        <end position="2548"/>
    </location>
</feature>
<feature type="compositionally biased region" description="Low complexity" evidence="1">
    <location>
        <begin position="2295"/>
        <end position="2305"/>
    </location>
</feature>